<feature type="transmembrane region" description="Helical" evidence="1">
    <location>
        <begin position="70"/>
        <end position="91"/>
    </location>
</feature>
<feature type="transmembrane region" description="Helical" evidence="1">
    <location>
        <begin position="12"/>
        <end position="31"/>
    </location>
</feature>
<keyword evidence="1" id="KW-1133">Transmembrane helix</keyword>
<comment type="caution">
    <text evidence="2">The sequence shown here is derived from an EMBL/GenBank/DDBJ whole genome shotgun (WGS) entry which is preliminary data.</text>
</comment>
<sequence>MEELAKQFIEIVIDIYGIGLVIAILFSLVADDGGESKLYMFIAGAFGFFGSLIFFTWIVEIYKDKEWEVLLISLFIIHVLLYSMFLFLSLLGCERTKIHLRSDALDHVDTSSIMLFHCKVFWIYFVSCIFLGIVSFIIVFTD</sequence>
<dbReference type="AlphaFoldDB" id="A0A0A6P2H6"/>
<dbReference type="EMBL" id="LUTY01001872">
    <property type="protein sequence ID" value="OAD21097.1"/>
    <property type="molecule type" value="Genomic_DNA"/>
</dbReference>
<evidence type="ECO:0000313" key="2">
    <source>
        <dbReference type="EMBL" id="OAD21097.1"/>
    </source>
</evidence>
<feature type="transmembrane region" description="Helical" evidence="1">
    <location>
        <begin position="121"/>
        <end position="140"/>
    </location>
</feature>
<dbReference type="Proteomes" id="UP000076962">
    <property type="component" value="Unassembled WGS sequence"/>
</dbReference>
<gene>
    <name evidence="2" type="ORF">THIOM_003143</name>
</gene>
<feature type="transmembrane region" description="Helical" evidence="1">
    <location>
        <begin position="38"/>
        <end position="58"/>
    </location>
</feature>
<evidence type="ECO:0000256" key="1">
    <source>
        <dbReference type="SAM" id="Phobius"/>
    </source>
</evidence>
<reference evidence="2 3" key="1">
    <citation type="submission" date="2016-05" db="EMBL/GenBank/DDBJ databases">
        <title>Single-cell genome of chain-forming Candidatus Thiomargarita nelsonii and comparison to other large sulfur-oxidizing bacteria.</title>
        <authorList>
            <person name="Winkel M."/>
            <person name="Salman V."/>
            <person name="Woyke T."/>
            <person name="Schulz-Vogt H."/>
            <person name="Richter M."/>
            <person name="Flood B."/>
            <person name="Bailey J."/>
            <person name="Amann R."/>
            <person name="Mussmann M."/>
        </authorList>
    </citation>
    <scope>NUCLEOTIDE SEQUENCE [LARGE SCALE GENOMIC DNA]</scope>
    <source>
        <strain evidence="2 3">THI036</strain>
    </source>
</reference>
<organism evidence="2 3">
    <name type="scientific">Candidatus Thiomargarita nelsonii</name>
    <dbReference type="NCBI Taxonomy" id="1003181"/>
    <lineage>
        <taxon>Bacteria</taxon>
        <taxon>Pseudomonadati</taxon>
        <taxon>Pseudomonadota</taxon>
        <taxon>Gammaproteobacteria</taxon>
        <taxon>Thiotrichales</taxon>
        <taxon>Thiotrichaceae</taxon>
        <taxon>Thiomargarita</taxon>
    </lineage>
</organism>
<protein>
    <submittedName>
        <fullName evidence="2">Membrane protein</fullName>
    </submittedName>
</protein>
<accession>A0A0A6P2H6</accession>
<keyword evidence="1" id="KW-0812">Transmembrane</keyword>
<keyword evidence="1" id="KW-0472">Membrane</keyword>
<evidence type="ECO:0000313" key="3">
    <source>
        <dbReference type="Proteomes" id="UP000076962"/>
    </source>
</evidence>
<keyword evidence="3" id="KW-1185">Reference proteome</keyword>
<name>A0A0A6P2H6_9GAMM</name>
<proteinExistence type="predicted"/>